<protein>
    <submittedName>
        <fullName evidence="1">Uncharacterized protein</fullName>
    </submittedName>
</protein>
<name>A0A1I7HXW1_9FLAO</name>
<dbReference type="Proteomes" id="UP000199138">
    <property type="component" value="Unassembled WGS sequence"/>
</dbReference>
<accession>A0A1I7HXW1</accession>
<reference evidence="1 2" key="1">
    <citation type="submission" date="2016-10" db="EMBL/GenBank/DDBJ databases">
        <authorList>
            <person name="de Groot N.N."/>
        </authorList>
    </citation>
    <scope>NUCLEOTIDE SEQUENCE [LARGE SCALE GENOMIC DNA]</scope>
    <source>
        <strain evidence="1 2">CGMCC 1.12333</strain>
    </source>
</reference>
<keyword evidence="2" id="KW-1185">Reference proteome</keyword>
<dbReference type="AlphaFoldDB" id="A0A1I7HXW1"/>
<proteinExistence type="predicted"/>
<evidence type="ECO:0000313" key="2">
    <source>
        <dbReference type="Proteomes" id="UP000199138"/>
    </source>
</evidence>
<evidence type="ECO:0000313" key="1">
    <source>
        <dbReference type="EMBL" id="SFU65523.1"/>
    </source>
</evidence>
<gene>
    <name evidence="1" type="ORF">SAMN05216480_111134</name>
</gene>
<organism evidence="1 2">
    <name type="scientific">Pustulibacterium marinum</name>
    <dbReference type="NCBI Taxonomy" id="1224947"/>
    <lineage>
        <taxon>Bacteria</taxon>
        <taxon>Pseudomonadati</taxon>
        <taxon>Bacteroidota</taxon>
        <taxon>Flavobacteriia</taxon>
        <taxon>Flavobacteriales</taxon>
        <taxon>Flavobacteriaceae</taxon>
        <taxon>Pustulibacterium</taxon>
    </lineage>
</organism>
<sequence length="144" mass="17063">MVRYCLLNIFKTSVILCPNMESLCYKLSAFSVAEWFVKCNGAKCTEADFIILNVEIYVICHVERSRNAKFYPFRVIHFFCLSKRNEPKKTTPFLRNFLLLVTTASKTIRQTPRRSTAPESRSFARIYSIKRKFNFTQMFFYYNS</sequence>
<dbReference type="EMBL" id="FPBK01000011">
    <property type="protein sequence ID" value="SFU65523.1"/>
    <property type="molecule type" value="Genomic_DNA"/>
</dbReference>